<dbReference type="InterPro" id="IPR032876">
    <property type="entry name" value="J_dom"/>
</dbReference>
<dbReference type="GO" id="GO:0016787">
    <property type="term" value="F:hydrolase activity"/>
    <property type="evidence" value="ECO:0007669"/>
    <property type="project" value="UniProtKB-KW"/>
</dbReference>
<name>A0ABT7FCV8_9RHOB</name>
<organism evidence="4 5">
    <name type="scientific">Sedimentitalea xiamensis</name>
    <dbReference type="NCBI Taxonomy" id="3050037"/>
    <lineage>
        <taxon>Bacteria</taxon>
        <taxon>Pseudomonadati</taxon>
        <taxon>Pseudomonadota</taxon>
        <taxon>Alphaproteobacteria</taxon>
        <taxon>Rhodobacterales</taxon>
        <taxon>Paracoccaceae</taxon>
        <taxon>Sedimentitalea</taxon>
    </lineage>
</organism>
<evidence type="ECO:0000259" key="2">
    <source>
        <dbReference type="Pfam" id="PF13550"/>
    </source>
</evidence>
<dbReference type="EMBL" id="JASNJE010000006">
    <property type="protein sequence ID" value="MDK3072954.1"/>
    <property type="molecule type" value="Genomic_DNA"/>
</dbReference>
<dbReference type="Proteomes" id="UP001227126">
    <property type="component" value="Unassembled WGS sequence"/>
</dbReference>
<dbReference type="InterPro" id="IPR056490">
    <property type="entry name" value="Rcc01698_C"/>
</dbReference>
<evidence type="ECO:0000259" key="1">
    <source>
        <dbReference type="Pfam" id="PF13547"/>
    </source>
</evidence>
<dbReference type="InterPro" id="IPR025195">
    <property type="entry name" value="GTA_TIM_dom"/>
</dbReference>
<dbReference type="RefSeq" id="WP_284484893.1">
    <property type="nucleotide sequence ID" value="NZ_JASNJE010000006.1"/>
</dbReference>
<dbReference type="Pfam" id="PF13550">
    <property type="entry name" value="Phage-tail_3"/>
    <property type="match status" value="1"/>
</dbReference>
<dbReference type="Gene3D" id="3.20.20.80">
    <property type="entry name" value="Glycosidases"/>
    <property type="match status" value="1"/>
</dbReference>
<comment type="caution">
    <text evidence="4">The sequence shown here is derived from an EMBL/GenBank/DDBJ whole genome shotgun (WGS) entry which is preliminary data.</text>
</comment>
<feature type="domain" description="Tip attachment protein J" evidence="2">
    <location>
        <begin position="799"/>
        <end position="962"/>
    </location>
</feature>
<dbReference type="Pfam" id="PF13547">
    <property type="entry name" value="GTA_TIM"/>
    <property type="match status" value="1"/>
</dbReference>
<evidence type="ECO:0000313" key="5">
    <source>
        <dbReference type="Proteomes" id="UP001227126"/>
    </source>
</evidence>
<dbReference type="CDD" id="cd19607">
    <property type="entry name" value="GTA_TIM-barrel-like"/>
    <property type="match status" value="1"/>
</dbReference>
<accession>A0ABT7FCV8</accession>
<feature type="domain" description="GTA TIM-barrel-like" evidence="1">
    <location>
        <begin position="444"/>
        <end position="739"/>
    </location>
</feature>
<keyword evidence="5" id="KW-1185">Reference proteome</keyword>
<feature type="domain" description="Rcc01698-like C-terminal" evidence="3">
    <location>
        <begin position="1054"/>
        <end position="1153"/>
    </location>
</feature>
<evidence type="ECO:0000313" key="4">
    <source>
        <dbReference type="EMBL" id="MDK3072954.1"/>
    </source>
</evidence>
<gene>
    <name evidence="4" type="ORF">QO034_07515</name>
</gene>
<dbReference type="Pfam" id="PF23666">
    <property type="entry name" value="Rcc01698_C"/>
    <property type="match status" value="1"/>
</dbReference>
<dbReference type="InterPro" id="IPR017853">
    <property type="entry name" value="GH"/>
</dbReference>
<sequence length="1307" mass="143501">MATILLSAAGAAIGGSIGGSVAGLSSVVIGRAVGATLGQAIDQRLLGQGATAVETGRVDRFRLTNAGEGNPIAQVYGRTRVGGQVIWSSDFRESSSTTDGGGKGSPSTPEVTTFSYSVSLAVAVCEGEINSIGRVWADGTEVSKDDLNMRVYPGSRDQPPDPTMEAVEGRGNVPAYRGTAYIVFDNLPLGKFGNRVPQFSFEVIRTEQESSRTFERDLPQLVRGVALMPGTGEYALATSPVYYTKEPGSSWPANINSPSGKTDFVTSMEMLADELPKCDAASLVVSWFGDDLRCGYCQVQPKFERREVEGSNMPWSVSGRTRSTALEIAEEEGRPIYGGTPADKAVIEAIRHMNAQDRRVMFYPFILMDQTSGNGLPDPWTGAENQPVLPWRGRITLSAAPGTETSPDGTEAADAEVQKLFGKAKASDFKVVSGNVSYHGPQEWGLRRFILHYAALCAAAGGVSSFCIGSEMRSLTQIRGANGFPAVSALKELAGEVRKLVGSETKIGYAADWSEYFGYQPQDGSGNRYFHLDPLWADENIDFIGIDNYMPLSDWRDGADHADSEWESVYNPEYLQKNIEGGEGYDWHYHSSEARSAQIRTEISDLEHGEPWVWRYKDLRSWWSKPHHERIDGVRQVEPTAWVPQSKPIWFTELGCAAVDKGTNEPNKFVDPKSSESSLPSFSNGMRDDFMQMQFLQTVLAYWQDGDRNPNSDLYDGKMVDVSNAYVWAWDTRPYPMFPNNRMQWDDGANYARGHWINGRVGTRSLASVVEEICARSGLTKVDTKRLFGVIPGYVVEQIGDARGALQPLMLRFGFDAVERDGLLIFATRNGNNSKPIDLERVAECDEIEGILQKSRDAEAEMTGRVRVRFIQSGADYDLVAEEAVMADDATHAVSTNDLPLSMTRAEGRQVAERWLAEARVSRDRIRLALPPSMIGIGAGDVIRVPDCLESGEALFRIDMVEQSGLQIVDAVRVERNIYTPSDMADDQPAAASFVPPAQVFPLMMDLPLIAGDEVPHAPHLAVTAQPWPGAVAVYSSVTDDSYDLNRIIRRRSIVGRTETALASAGMGVWDNGEALQVKLLTGGLESKSEDAVLKGANLAAIGDGSSGNWELFQFQSAELIAERTYLLWRRLRGQLGSDAAMKDVWPAGSWFVLMNSIPEQIDLKSAQRRLESHFRIGPAAKGISDPSFSYLREAFDGNGLRPYSPCHLSVNQENGEGIDFKWIRRTRIDGDPWDLTEVPLGEEREAYVVRVAQGSKTIREAVVSKPNWTYSHAQRMEDALLGSYEVSVAQVSALYGAGPYTSIQVT</sequence>
<dbReference type="SUPFAM" id="SSF51445">
    <property type="entry name" value="(Trans)glycosidases"/>
    <property type="match status" value="1"/>
</dbReference>
<keyword evidence="4" id="KW-0378">Hydrolase</keyword>
<evidence type="ECO:0000259" key="3">
    <source>
        <dbReference type="Pfam" id="PF23666"/>
    </source>
</evidence>
<protein>
    <submittedName>
        <fullName evidence="4">Glycoside hydrolase/phage tail family protein</fullName>
    </submittedName>
</protein>
<proteinExistence type="predicted"/>
<reference evidence="4 5" key="1">
    <citation type="submission" date="2023-05" db="EMBL/GenBank/DDBJ databases">
        <title>Sedimentitalea sp. nov. JM2-8.</title>
        <authorList>
            <person name="Huang J."/>
        </authorList>
    </citation>
    <scope>NUCLEOTIDE SEQUENCE [LARGE SCALE GENOMIC DNA]</scope>
    <source>
        <strain evidence="4 5">JM2-8</strain>
    </source>
</reference>